<proteinExistence type="predicted"/>
<organism evidence="1">
    <name type="scientific">viral metagenome</name>
    <dbReference type="NCBI Taxonomy" id="1070528"/>
    <lineage>
        <taxon>unclassified sequences</taxon>
        <taxon>metagenomes</taxon>
        <taxon>organismal metagenomes</taxon>
    </lineage>
</organism>
<dbReference type="EMBL" id="MT143991">
    <property type="protein sequence ID" value="QJA45495.1"/>
    <property type="molecule type" value="Genomic_DNA"/>
</dbReference>
<dbReference type="AlphaFoldDB" id="A0A6H1ZE09"/>
<accession>A0A6H1ZE09</accession>
<reference evidence="1" key="1">
    <citation type="submission" date="2020-03" db="EMBL/GenBank/DDBJ databases">
        <title>The deep terrestrial virosphere.</title>
        <authorList>
            <person name="Holmfeldt K."/>
            <person name="Nilsson E."/>
            <person name="Simone D."/>
            <person name="Lopez-Fernandez M."/>
            <person name="Wu X."/>
            <person name="de Brujin I."/>
            <person name="Lundin D."/>
            <person name="Andersson A."/>
            <person name="Bertilsson S."/>
            <person name="Dopson M."/>
        </authorList>
    </citation>
    <scope>NUCLEOTIDE SEQUENCE</scope>
    <source>
        <strain evidence="1">TM448A00243</strain>
        <strain evidence="2">TM448B00304</strain>
    </source>
</reference>
<dbReference type="EMBL" id="MT144607">
    <property type="protein sequence ID" value="QJH94847.1"/>
    <property type="molecule type" value="Genomic_DNA"/>
</dbReference>
<name>A0A6H1ZE09_9ZZZZ</name>
<gene>
    <name evidence="1" type="ORF">TM448A00243_0044</name>
    <name evidence="2" type="ORF">TM448B00304_0026</name>
</gene>
<evidence type="ECO:0000313" key="2">
    <source>
        <dbReference type="EMBL" id="QJH94847.1"/>
    </source>
</evidence>
<sequence>MDTERMITVTKQEADFILVVFADCCAHHGADFEVCDHLTCRLARAIETESKEDYDTVMDDAMGVKREEANDG</sequence>
<protein>
    <submittedName>
        <fullName evidence="1">Uncharacterized protein</fullName>
    </submittedName>
</protein>
<evidence type="ECO:0000313" key="1">
    <source>
        <dbReference type="EMBL" id="QJA45495.1"/>
    </source>
</evidence>